<sequence>MALRNVPVLSLHQMAMIKVAIHVCNDPDIQDFVKENGSFSFVFPSDRTQIFLNGGKLKSIQTWAWDNFFTESSLSARIEAYIPNYEEMSQWDMATSFPPFKTWTELVEKKVSSFLLPRHLQPELLDVIRLVSLEIDKWIKEHSLILIDSTEFTRAAQCYFQWNSLGMIDRIKTARTLITNESLPIEECNILALHYGLMDDLVACRSRYLIWGKIDDMHVPTIIRRPDDIWKPFTGESDFNYIAQWNFFNKSTPEQKLECLKTVLSQGCMLYENFLFCLSQMGDDQREVIFEKYALKILMYFLDWPFQCQFLDAARQLLPYLNRMDFQKVLYAILYERIMLGWKDFDYISLLKEFWSQSPTILKQQIETHFMYENLTFTLNYSGSNNFPLEIVDDNGNLTRFAFGFRGIRYFLFKKQKSSLGMFTDRLFNFSIKDGYQFGSLFYVIQLRRVNSEQGIQTQIKQWKNDFISTLGGLFHRSH</sequence>
<evidence type="ECO:0000313" key="2">
    <source>
        <dbReference type="Proteomes" id="UP000887013"/>
    </source>
</evidence>
<dbReference type="AlphaFoldDB" id="A0A8X6TZP2"/>
<protein>
    <submittedName>
        <fullName evidence="1">Uncharacterized protein</fullName>
    </submittedName>
</protein>
<comment type="caution">
    <text evidence="1">The sequence shown here is derived from an EMBL/GenBank/DDBJ whole genome shotgun (WGS) entry which is preliminary data.</text>
</comment>
<name>A0A8X6TZP2_NEPPI</name>
<dbReference type="EMBL" id="BMAW01019421">
    <property type="protein sequence ID" value="GFT63287.1"/>
    <property type="molecule type" value="Genomic_DNA"/>
</dbReference>
<evidence type="ECO:0000313" key="1">
    <source>
        <dbReference type="EMBL" id="GFT63287.1"/>
    </source>
</evidence>
<organism evidence="1 2">
    <name type="scientific">Nephila pilipes</name>
    <name type="common">Giant wood spider</name>
    <name type="synonym">Nephila maculata</name>
    <dbReference type="NCBI Taxonomy" id="299642"/>
    <lineage>
        <taxon>Eukaryota</taxon>
        <taxon>Metazoa</taxon>
        <taxon>Ecdysozoa</taxon>
        <taxon>Arthropoda</taxon>
        <taxon>Chelicerata</taxon>
        <taxon>Arachnida</taxon>
        <taxon>Araneae</taxon>
        <taxon>Araneomorphae</taxon>
        <taxon>Entelegynae</taxon>
        <taxon>Araneoidea</taxon>
        <taxon>Nephilidae</taxon>
        <taxon>Nephila</taxon>
    </lineage>
</organism>
<accession>A0A8X6TZP2</accession>
<dbReference type="Proteomes" id="UP000887013">
    <property type="component" value="Unassembled WGS sequence"/>
</dbReference>
<keyword evidence="2" id="KW-1185">Reference proteome</keyword>
<proteinExistence type="predicted"/>
<gene>
    <name evidence="1" type="primary">NCL1_40015</name>
    <name evidence="1" type="ORF">NPIL_34881</name>
</gene>
<reference evidence="1" key="1">
    <citation type="submission" date="2020-08" db="EMBL/GenBank/DDBJ databases">
        <title>Multicomponent nature underlies the extraordinary mechanical properties of spider dragline silk.</title>
        <authorList>
            <person name="Kono N."/>
            <person name="Nakamura H."/>
            <person name="Mori M."/>
            <person name="Yoshida Y."/>
            <person name="Ohtoshi R."/>
            <person name="Malay A.D."/>
            <person name="Moran D.A.P."/>
            <person name="Tomita M."/>
            <person name="Numata K."/>
            <person name="Arakawa K."/>
        </authorList>
    </citation>
    <scope>NUCLEOTIDE SEQUENCE</scope>
</reference>